<name>A0A4R2I7Y3_9GAMM</name>
<reference evidence="2 3" key="1">
    <citation type="journal article" date="2015" name="Stand. Genomic Sci.">
        <title>Genomic Encyclopedia of Bacterial and Archaeal Type Strains, Phase III: the genomes of soil and plant-associated and newly described type strains.</title>
        <authorList>
            <person name="Whitman W.B."/>
            <person name="Woyke T."/>
            <person name="Klenk H.P."/>
            <person name="Zhou Y."/>
            <person name="Lilburn T.G."/>
            <person name="Beck B.J."/>
            <person name="De Vos P."/>
            <person name="Vandamme P."/>
            <person name="Eisen J.A."/>
            <person name="Garrity G."/>
            <person name="Hugenholtz P."/>
            <person name="Kyrpides N.C."/>
        </authorList>
    </citation>
    <scope>NUCLEOTIDE SEQUENCE [LARGE SCALE GENOMIC DNA]</scope>
    <source>
        <strain evidence="2 3">A3</strain>
    </source>
</reference>
<organism evidence="2 3">
    <name type="scientific">Dokdonella fugitiva</name>
    <dbReference type="NCBI Taxonomy" id="328517"/>
    <lineage>
        <taxon>Bacteria</taxon>
        <taxon>Pseudomonadati</taxon>
        <taxon>Pseudomonadota</taxon>
        <taxon>Gammaproteobacteria</taxon>
        <taxon>Lysobacterales</taxon>
        <taxon>Rhodanobacteraceae</taxon>
        <taxon>Dokdonella</taxon>
    </lineage>
</organism>
<feature type="non-terminal residue" evidence="2">
    <location>
        <position position="26"/>
    </location>
</feature>
<dbReference type="EMBL" id="SLWQ01000017">
    <property type="protein sequence ID" value="TCO34712.1"/>
    <property type="molecule type" value="Genomic_DNA"/>
</dbReference>
<keyword evidence="3" id="KW-1185">Reference proteome</keyword>
<evidence type="ECO:0000313" key="1">
    <source>
        <dbReference type="EMBL" id="TCO34712.1"/>
    </source>
</evidence>
<dbReference type="EMBL" id="SLWQ01000005">
    <property type="protein sequence ID" value="TCO40207.1"/>
    <property type="molecule type" value="Genomic_DNA"/>
</dbReference>
<evidence type="ECO:0000313" key="2">
    <source>
        <dbReference type="EMBL" id="TCO40207.1"/>
    </source>
</evidence>
<reference evidence="2" key="2">
    <citation type="submission" date="2019-03" db="EMBL/GenBank/DDBJ databases">
        <authorList>
            <person name="Whitman W."/>
            <person name="Huntemann M."/>
            <person name="Clum A."/>
            <person name="Pillay M."/>
            <person name="Palaniappan K."/>
            <person name="Varghese N."/>
            <person name="Mikhailova N."/>
            <person name="Stamatis D."/>
            <person name="Reddy T."/>
            <person name="Daum C."/>
            <person name="Shapiro N."/>
            <person name="Ivanova N."/>
            <person name="Kyrpides N."/>
            <person name="Woyke T."/>
        </authorList>
    </citation>
    <scope>NUCLEOTIDE SEQUENCE</scope>
    <source>
        <strain evidence="2">A3</strain>
    </source>
</reference>
<proteinExistence type="predicted"/>
<protein>
    <submittedName>
        <fullName evidence="2">Uncharacterized protein</fullName>
    </submittedName>
</protein>
<accession>A0A4R2I7Y3</accession>
<sequence>MADKVDERALEALLSGCKTPQDVATL</sequence>
<comment type="caution">
    <text evidence="2">The sequence shown here is derived from an EMBL/GenBank/DDBJ whole genome shotgun (WGS) entry which is preliminary data.</text>
</comment>
<dbReference type="Proteomes" id="UP000294862">
    <property type="component" value="Unassembled WGS sequence"/>
</dbReference>
<dbReference type="AlphaFoldDB" id="A0A4R2I7Y3"/>
<gene>
    <name evidence="2" type="ORF">EV148_1051</name>
    <name evidence="1" type="ORF">EV148_1171</name>
</gene>
<evidence type="ECO:0000313" key="3">
    <source>
        <dbReference type="Proteomes" id="UP000294862"/>
    </source>
</evidence>